<keyword evidence="1" id="KW-0812">Transmembrane</keyword>
<dbReference type="AlphaFoldDB" id="A0A915EC08"/>
<organism evidence="2 3">
    <name type="scientific">Ditylenchus dipsaci</name>
    <dbReference type="NCBI Taxonomy" id="166011"/>
    <lineage>
        <taxon>Eukaryota</taxon>
        <taxon>Metazoa</taxon>
        <taxon>Ecdysozoa</taxon>
        <taxon>Nematoda</taxon>
        <taxon>Chromadorea</taxon>
        <taxon>Rhabditida</taxon>
        <taxon>Tylenchina</taxon>
        <taxon>Tylenchomorpha</taxon>
        <taxon>Sphaerularioidea</taxon>
        <taxon>Anguinidae</taxon>
        <taxon>Anguininae</taxon>
        <taxon>Ditylenchus</taxon>
    </lineage>
</organism>
<feature type="transmembrane region" description="Helical" evidence="1">
    <location>
        <begin position="36"/>
        <end position="60"/>
    </location>
</feature>
<evidence type="ECO:0000256" key="1">
    <source>
        <dbReference type="SAM" id="Phobius"/>
    </source>
</evidence>
<reference evidence="3" key="1">
    <citation type="submission" date="2022-11" db="UniProtKB">
        <authorList>
            <consortium name="WormBaseParasite"/>
        </authorList>
    </citation>
    <scope>IDENTIFICATION</scope>
</reference>
<keyword evidence="2" id="KW-1185">Reference proteome</keyword>
<name>A0A915EC08_9BILA</name>
<evidence type="ECO:0000313" key="2">
    <source>
        <dbReference type="Proteomes" id="UP000887574"/>
    </source>
</evidence>
<dbReference type="WBParaSite" id="jg4251">
    <property type="protein sequence ID" value="jg4251"/>
    <property type="gene ID" value="jg4251"/>
</dbReference>
<keyword evidence="1" id="KW-0472">Membrane</keyword>
<proteinExistence type="predicted"/>
<evidence type="ECO:0000313" key="3">
    <source>
        <dbReference type="WBParaSite" id="jg4251"/>
    </source>
</evidence>
<accession>A0A915EC08</accession>
<feature type="transmembrane region" description="Helical" evidence="1">
    <location>
        <begin position="9"/>
        <end position="30"/>
    </location>
</feature>
<protein>
    <submittedName>
        <fullName evidence="3">Uncharacterized protein</fullName>
    </submittedName>
</protein>
<dbReference type="Proteomes" id="UP000887574">
    <property type="component" value="Unplaced"/>
</dbReference>
<keyword evidence="1" id="KW-1133">Transmembrane helix</keyword>
<sequence>MTQLFLPIAVAKIVLQCITSLVSYGLLAFFSNAPVAVTMIVYEINFMFYFEPIIIAFLLVYGSGQMKKFVCCGNNCSSRVAVALNDNHDMDDHFNRLNDIFAK</sequence>